<reference evidence="17" key="2">
    <citation type="submission" date="2025-08" db="UniProtKB">
        <authorList>
            <consortium name="RefSeq"/>
        </authorList>
    </citation>
    <scope>IDENTIFICATION</scope>
    <source>
        <tissue evidence="17">Leaves</tissue>
    </source>
</reference>
<evidence type="ECO:0000256" key="12">
    <source>
        <dbReference type="SAM" id="Phobius"/>
    </source>
</evidence>
<dbReference type="CDD" id="cd14066">
    <property type="entry name" value="STKc_IRAK"/>
    <property type="match status" value="1"/>
</dbReference>
<dbReference type="InterPro" id="IPR021820">
    <property type="entry name" value="S-locus_recpt_kinase_C"/>
</dbReference>
<dbReference type="AlphaFoldDB" id="A0A6P6U1N8"/>
<keyword evidence="9" id="KW-1015">Disulfide bond</keyword>
<evidence type="ECO:0000256" key="2">
    <source>
        <dbReference type="ARBA" id="ARBA00022475"/>
    </source>
</evidence>
<feature type="domain" description="Apple" evidence="15">
    <location>
        <begin position="324"/>
        <end position="400"/>
    </location>
</feature>
<dbReference type="GO" id="GO:0030246">
    <property type="term" value="F:carbohydrate binding"/>
    <property type="evidence" value="ECO:0007669"/>
    <property type="project" value="UniProtKB-KW"/>
</dbReference>
<evidence type="ECO:0000256" key="7">
    <source>
        <dbReference type="ARBA" id="ARBA00022777"/>
    </source>
</evidence>
<proteinExistence type="inferred from homology"/>
<gene>
    <name evidence="17" type="primary">LOC113706665</name>
</gene>
<evidence type="ECO:0000256" key="3">
    <source>
        <dbReference type="ARBA" id="ARBA00022527"/>
    </source>
</evidence>
<keyword evidence="12" id="KW-0812">Transmembrane</keyword>
<dbReference type="GO" id="GO:0005524">
    <property type="term" value="F:ATP binding"/>
    <property type="evidence" value="ECO:0007669"/>
    <property type="project" value="UniProtKB-KW"/>
</dbReference>
<dbReference type="CDD" id="cd01098">
    <property type="entry name" value="PAN_AP_plant"/>
    <property type="match status" value="1"/>
</dbReference>
<dbReference type="PROSITE" id="PS50927">
    <property type="entry name" value="BULB_LECTIN"/>
    <property type="match status" value="1"/>
</dbReference>
<keyword evidence="5" id="KW-0732">Signal</keyword>
<dbReference type="EC" id="2.7.11.1" evidence="11"/>
<dbReference type="PANTHER" id="PTHR27002:SF548">
    <property type="entry name" value="RECEPTOR-LIKE SERINE_THREONINE-PROTEIN KINASE"/>
    <property type="match status" value="1"/>
</dbReference>
<dbReference type="Gene3D" id="1.10.510.10">
    <property type="entry name" value="Transferase(Phosphotransferase) domain 1"/>
    <property type="match status" value="1"/>
</dbReference>
<dbReference type="GO" id="GO:0005886">
    <property type="term" value="C:plasma membrane"/>
    <property type="evidence" value="ECO:0007669"/>
    <property type="project" value="UniProtKB-SubCell"/>
</dbReference>
<evidence type="ECO:0000256" key="9">
    <source>
        <dbReference type="ARBA" id="ARBA00023157"/>
    </source>
</evidence>
<dbReference type="CDD" id="cd00028">
    <property type="entry name" value="B_lectin"/>
    <property type="match status" value="1"/>
</dbReference>
<dbReference type="InterPro" id="IPR001480">
    <property type="entry name" value="Bulb-type_lectin_dom"/>
</dbReference>
<reference evidence="16" key="1">
    <citation type="journal article" date="2025" name="Foods">
        <title>Unveiling the Microbial Signatures of Arabica Coffee Cherries: Insights into Ripeness Specific Diversity, Functional Traits, and Implications for Quality and Safety.</title>
        <authorList>
            <consortium name="RefSeq"/>
            <person name="Tenea G.N."/>
            <person name="Cifuentes V."/>
            <person name="Reyes P."/>
            <person name="Cevallos-Vallejos M."/>
        </authorList>
    </citation>
    <scope>NUCLEOTIDE SEQUENCE [LARGE SCALE GENOMIC DNA]</scope>
</reference>
<comment type="catalytic activity">
    <reaction evidence="11">
        <text>L-threonyl-[protein] + ATP = O-phospho-L-threonyl-[protein] + ADP + H(+)</text>
        <dbReference type="Rhea" id="RHEA:46608"/>
        <dbReference type="Rhea" id="RHEA-COMP:11060"/>
        <dbReference type="Rhea" id="RHEA-COMP:11605"/>
        <dbReference type="ChEBI" id="CHEBI:15378"/>
        <dbReference type="ChEBI" id="CHEBI:30013"/>
        <dbReference type="ChEBI" id="CHEBI:30616"/>
        <dbReference type="ChEBI" id="CHEBI:61977"/>
        <dbReference type="ChEBI" id="CHEBI:456216"/>
        <dbReference type="EC" id="2.7.11.1"/>
    </reaction>
</comment>
<organism evidence="16 17">
    <name type="scientific">Coffea arabica</name>
    <name type="common">Arabian coffee</name>
    <dbReference type="NCBI Taxonomy" id="13443"/>
    <lineage>
        <taxon>Eukaryota</taxon>
        <taxon>Viridiplantae</taxon>
        <taxon>Streptophyta</taxon>
        <taxon>Embryophyta</taxon>
        <taxon>Tracheophyta</taxon>
        <taxon>Spermatophyta</taxon>
        <taxon>Magnoliopsida</taxon>
        <taxon>eudicotyledons</taxon>
        <taxon>Gunneridae</taxon>
        <taxon>Pentapetalae</taxon>
        <taxon>asterids</taxon>
        <taxon>lamiids</taxon>
        <taxon>Gentianales</taxon>
        <taxon>Rubiaceae</taxon>
        <taxon>Ixoroideae</taxon>
        <taxon>Gardenieae complex</taxon>
        <taxon>Bertiereae - Coffeeae clade</taxon>
        <taxon>Coffeeae</taxon>
        <taxon>Coffea</taxon>
    </lineage>
</organism>
<evidence type="ECO:0000256" key="6">
    <source>
        <dbReference type="ARBA" id="ARBA00022741"/>
    </source>
</evidence>
<keyword evidence="10" id="KW-0325">Glycoprotein</keyword>
<evidence type="ECO:0000259" key="15">
    <source>
        <dbReference type="PROSITE" id="PS50948"/>
    </source>
</evidence>
<feature type="domain" description="Bulb-type lectin" evidence="14">
    <location>
        <begin position="47"/>
        <end position="170"/>
    </location>
</feature>
<evidence type="ECO:0000313" key="17">
    <source>
        <dbReference type="RefSeq" id="XP_027084399.2"/>
    </source>
</evidence>
<keyword evidence="7 11" id="KW-0418">Kinase</keyword>
<sequence length="818" mass="91830">MIKLATTSMVMYFSRIRISKMKTSLSLILFAIFGSLCLNYILPVDAISTIRPGDRLNSTSQLVSEGGNFTLGFFTIKETNFSYLGIWYTSDDQSRKVWVANPDAPVIMNDAGAVSLTIDNEGILKIVSGDNTVLNVSDEVGTGNTTAVLQDSGNFVLMDAEADNRILWQSFDHPTSRLLPGMKLGVNFTTGQSWTLTSWSSDEVPASGAFRLSLERIQDSGQLVIRLRGEDYWTSGPWNDQTFQFLQTLTASYNMFHNNLTFTSTIDSIYFTFQSIGSSLSMLELTPDGEILDDATSLFVSPYEKFCYGYESDNGCVSSALPSCRGNKDKFELKSAYFVDGDSNYDNNSSLSLSDCMKRCWNDCNCDAFASNSNGTGCITWTGGKQYQIDESGQTVKKYVLVKAKKSKGRAWIWVIVALSVVLVLVLLGLLRHLNRRKHKEEEEKRLRDEYIHQLTETDSFKDVNEMENTGREGHNLKIFSFSSIMAATNDFSSENELGKGGFGPVYKGKLLDGREIAVKRLSRTSGQGLVEFKNELILISKLQHTNLVRVLGCCIHEEEKMLIYEYMPNKSLDFFLFDKEKKELLDWRKRFNIIEGVAQGLLYLHKYSRMRVIHRDLKASNVLLDENMNPKIADFGMARIFKQNETEAITNRVVGTYGYMSPEYAMEGTFSIKSDVFSFGVLILEIISGRRNSSFYHFDDRPLNLVGYAWELWKERVALELKDPALGDGCNITLLLRSIHVGLLCVQESAMDRPTMSEVISMLNNETLPLPAPKQPAFFTGRQALEWTSSETTSTGQSGNNQYGSVNNLTISAMGAR</sequence>
<dbReference type="Gene3D" id="3.30.200.20">
    <property type="entry name" value="Phosphorylase Kinase, domain 1"/>
    <property type="match status" value="1"/>
</dbReference>
<keyword evidence="16" id="KW-1185">Reference proteome</keyword>
<evidence type="ECO:0000256" key="8">
    <source>
        <dbReference type="ARBA" id="ARBA00022840"/>
    </source>
</evidence>
<dbReference type="RefSeq" id="XP_027084399.2">
    <property type="nucleotide sequence ID" value="XM_027228598.2"/>
</dbReference>
<evidence type="ECO:0000256" key="10">
    <source>
        <dbReference type="ARBA" id="ARBA00023180"/>
    </source>
</evidence>
<evidence type="ECO:0000256" key="11">
    <source>
        <dbReference type="PIRNR" id="PIRNR000641"/>
    </source>
</evidence>
<keyword evidence="2" id="KW-1003">Cell membrane</keyword>
<keyword evidence="3 11" id="KW-0723">Serine/threonine-protein kinase</keyword>
<dbReference type="InterPro" id="IPR000719">
    <property type="entry name" value="Prot_kinase_dom"/>
</dbReference>
<dbReference type="OrthoDB" id="4062651at2759"/>
<dbReference type="InterPro" id="IPR001245">
    <property type="entry name" value="Ser-Thr/Tyr_kinase_cat_dom"/>
</dbReference>
<dbReference type="GeneID" id="113706665"/>
<feature type="transmembrane region" description="Helical" evidence="12">
    <location>
        <begin position="411"/>
        <end position="431"/>
    </location>
</feature>
<keyword evidence="8 11" id="KW-0067">ATP-binding</keyword>
<dbReference type="PROSITE" id="PS50948">
    <property type="entry name" value="PAN"/>
    <property type="match status" value="1"/>
</dbReference>
<dbReference type="SMART" id="SM00220">
    <property type="entry name" value="S_TKc"/>
    <property type="match status" value="1"/>
</dbReference>
<dbReference type="PANTHER" id="PTHR27002">
    <property type="entry name" value="RECEPTOR-LIKE SERINE/THREONINE-PROTEIN KINASE SD1-8"/>
    <property type="match status" value="1"/>
</dbReference>
<dbReference type="SUPFAM" id="SSF56112">
    <property type="entry name" value="Protein kinase-like (PK-like)"/>
    <property type="match status" value="1"/>
</dbReference>
<dbReference type="PROSITE" id="PS00108">
    <property type="entry name" value="PROTEIN_KINASE_ST"/>
    <property type="match status" value="1"/>
</dbReference>
<dbReference type="Pfam" id="PF08276">
    <property type="entry name" value="PAN_2"/>
    <property type="match status" value="1"/>
</dbReference>
<dbReference type="Pfam" id="PF11883">
    <property type="entry name" value="DUF3403"/>
    <property type="match status" value="1"/>
</dbReference>
<dbReference type="InterPro" id="IPR024171">
    <property type="entry name" value="SRK-like_kinase"/>
</dbReference>
<dbReference type="SUPFAM" id="SSF51110">
    <property type="entry name" value="alpha-D-mannose-specific plant lectins"/>
    <property type="match status" value="1"/>
</dbReference>
<protein>
    <recommendedName>
        <fullName evidence="11">Receptor-like serine/threonine-protein kinase</fullName>
        <ecNumber evidence="11">2.7.11.1</ecNumber>
    </recommendedName>
</protein>
<dbReference type="Pfam" id="PF01453">
    <property type="entry name" value="B_lectin"/>
    <property type="match status" value="1"/>
</dbReference>
<dbReference type="PROSITE" id="PS50011">
    <property type="entry name" value="PROTEIN_KINASE_DOM"/>
    <property type="match status" value="1"/>
</dbReference>
<dbReference type="Pfam" id="PF07714">
    <property type="entry name" value="PK_Tyr_Ser-Thr"/>
    <property type="match status" value="1"/>
</dbReference>
<evidence type="ECO:0000256" key="5">
    <source>
        <dbReference type="ARBA" id="ARBA00022729"/>
    </source>
</evidence>
<dbReference type="InterPro" id="IPR008271">
    <property type="entry name" value="Ser/Thr_kinase_AS"/>
</dbReference>
<keyword evidence="4 11" id="KW-0808">Transferase</keyword>
<evidence type="ECO:0000313" key="16">
    <source>
        <dbReference type="Proteomes" id="UP001652660"/>
    </source>
</evidence>
<comment type="subcellular location">
    <subcellularLocation>
        <location evidence="1">Cell membrane</location>
        <topology evidence="1">Single-pass type I membrane protein</topology>
    </subcellularLocation>
</comment>
<feature type="domain" description="Protein kinase" evidence="13">
    <location>
        <begin position="492"/>
        <end position="769"/>
    </location>
</feature>
<accession>A0A6P6U1N8</accession>
<dbReference type="Proteomes" id="UP001652660">
    <property type="component" value="Chromosome 8c"/>
</dbReference>
<dbReference type="SMART" id="SM00473">
    <property type="entry name" value="PAN_AP"/>
    <property type="match status" value="1"/>
</dbReference>
<keyword evidence="12" id="KW-1133">Transmembrane helix</keyword>
<dbReference type="InterPro" id="IPR036426">
    <property type="entry name" value="Bulb-type_lectin_dom_sf"/>
</dbReference>
<comment type="similarity">
    <text evidence="11">Belongs to the protein kinase superfamily. Ser/Thr protein kinase family.</text>
</comment>
<evidence type="ECO:0000256" key="4">
    <source>
        <dbReference type="ARBA" id="ARBA00022679"/>
    </source>
</evidence>
<keyword evidence="6 11" id="KW-0547">Nucleotide-binding</keyword>
<evidence type="ECO:0000259" key="14">
    <source>
        <dbReference type="PROSITE" id="PS50927"/>
    </source>
</evidence>
<keyword evidence="12" id="KW-0472">Membrane</keyword>
<evidence type="ECO:0000256" key="1">
    <source>
        <dbReference type="ARBA" id="ARBA00004251"/>
    </source>
</evidence>
<dbReference type="GO" id="GO:0004674">
    <property type="term" value="F:protein serine/threonine kinase activity"/>
    <property type="evidence" value="ECO:0007669"/>
    <property type="project" value="UniProtKB-KW"/>
</dbReference>
<evidence type="ECO:0000259" key="13">
    <source>
        <dbReference type="PROSITE" id="PS50011"/>
    </source>
</evidence>
<name>A0A6P6U1N8_COFAR</name>
<dbReference type="PIRSF" id="PIRSF000641">
    <property type="entry name" value="SRK"/>
    <property type="match status" value="1"/>
</dbReference>
<dbReference type="InterPro" id="IPR011009">
    <property type="entry name" value="Kinase-like_dom_sf"/>
</dbReference>
<dbReference type="SMART" id="SM00108">
    <property type="entry name" value="B_lectin"/>
    <property type="match status" value="1"/>
</dbReference>
<comment type="catalytic activity">
    <reaction evidence="11">
        <text>L-seryl-[protein] + ATP = O-phospho-L-seryl-[protein] + ADP + H(+)</text>
        <dbReference type="Rhea" id="RHEA:17989"/>
        <dbReference type="Rhea" id="RHEA-COMP:9863"/>
        <dbReference type="Rhea" id="RHEA-COMP:11604"/>
        <dbReference type="ChEBI" id="CHEBI:15378"/>
        <dbReference type="ChEBI" id="CHEBI:29999"/>
        <dbReference type="ChEBI" id="CHEBI:30616"/>
        <dbReference type="ChEBI" id="CHEBI:83421"/>
        <dbReference type="ChEBI" id="CHEBI:456216"/>
        <dbReference type="EC" id="2.7.11.1"/>
    </reaction>
</comment>
<dbReference type="Gene3D" id="2.90.10.10">
    <property type="entry name" value="Bulb-type lectin domain"/>
    <property type="match status" value="1"/>
</dbReference>
<dbReference type="InterPro" id="IPR003609">
    <property type="entry name" value="Pan_app"/>
</dbReference>